<keyword evidence="2" id="KW-1185">Reference proteome</keyword>
<proteinExistence type="predicted"/>
<name>A0A9W8JEU8_9AGAR</name>
<protein>
    <submittedName>
        <fullName evidence="1">Uncharacterized protein</fullName>
    </submittedName>
</protein>
<evidence type="ECO:0000313" key="1">
    <source>
        <dbReference type="EMBL" id="KAJ2929508.1"/>
    </source>
</evidence>
<dbReference type="AlphaFoldDB" id="A0A9W8JEU8"/>
<gene>
    <name evidence="1" type="ORF">H1R20_g7589</name>
</gene>
<feature type="non-terminal residue" evidence="1">
    <location>
        <position position="1"/>
    </location>
</feature>
<accession>A0A9W8JEU8</accession>
<dbReference type="EMBL" id="JANBPK010000870">
    <property type="protein sequence ID" value="KAJ2929508.1"/>
    <property type="molecule type" value="Genomic_DNA"/>
</dbReference>
<evidence type="ECO:0000313" key="2">
    <source>
        <dbReference type="Proteomes" id="UP001140091"/>
    </source>
</evidence>
<organism evidence="1 2">
    <name type="scientific">Candolleomyces eurysporus</name>
    <dbReference type="NCBI Taxonomy" id="2828524"/>
    <lineage>
        <taxon>Eukaryota</taxon>
        <taxon>Fungi</taxon>
        <taxon>Dikarya</taxon>
        <taxon>Basidiomycota</taxon>
        <taxon>Agaricomycotina</taxon>
        <taxon>Agaricomycetes</taxon>
        <taxon>Agaricomycetidae</taxon>
        <taxon>Agaricales</taxon>
        <taxon>Agaricineae</taxon>
        <taxon>Psathyrellaceae</taxon>
        <taxon>Candolleomyces</taxon>
    </lineage>
</organism>
<comment type="caution">
    <text evidence="1">The sequence shown here is derived from an EMBL/GenBank/DDBJ whole genome shotgun (WGS) entry which is preliminary data.</text>
</comment>
<dbReference type="Proteomes" id="UP001140091">
    <property type="component" value="Unassembled WGS sequence"/>
</dbReference>
<reference evidence="1" key="1">
    <citation type="submission" date="2022-06" db="EMBL/GenBank/DDBJ databases">
        <title>Genome Sequence of Candolleomyces eurysporus.</title>
        <authorList>
            <person name="Buettner E."/>
        </authorList>
    </citation>
    <scope>NUCLEOTIDE SEQUENCE</scope>
    <source>
        <strain evidence="1">VTCC 930004</strain>
    </source>
</reference>
<dbReference type="OrthoDB" id="10284418at2759"/>
<sequence>MADFTAELDEIHNMYVQNYLMRALLEDVLRNPH</sequence>